<organism evidence="1 2">
    <name type="scientific">Photorhabdus thracensis</name>
    <dbReference type="NCBI Taxonomy" id="230089"/>
    <lineage>
        <taxon>Bacteria</taxon>
        <taxon>Pseudomonadati</taxon>
        <taxon>Pseudomonadota</taxon>
        <taxon>Gammaproteobacteria</taxon>
        <taxon>Enterobacterales</taxon>
        <taxon>Morganellaceae</taxon>
        <taxon>Photorhabdus</taxon>
    </lineage>
</organism>
<keyword evidence="2" id="KW-1185">Reference proteome</keyword>
<proteinExistence type="predicted"/>
<dbReference type="Proteomes" id="UP000034866">
    <property type="component" value="Chromosome"/>
</dbReference>
<sequence length="64" mass="7345">MHIAVTYLTSDIIPIKEIFFLVQMSGIQIIKNISDNKVFFMCIGSCLINIHFINIKSDKNIFIP</sequence>
<accession>A0A0F7LJQ6</accession>
<evidence type="ECO:0000313" key="2">
    <source>
        <dbReference type="Proteomes" id="UP000034866"/>
    </source>
</evidence>
<dbReference type="KEGG" id="ptt:VY86_00305"/>
<gene>
    <name evidence="1" type="ORF">VY86_00305</name>
</gene>
<dbReference type="AlphaFoldDB" id="A0A0F7LJQ6"/>
<name>A0A0F7LJQ6_9GAMM</name>
<protein>
    <submittedName>
        <fullName evidence="1">Uncharacterized protein</fullName>
    </submittedName>
</protein>
<reference evidence="1 2" key="1">
    <citation type="journal article" date="2015" name="J. Biotechnol.">
        <title>Complete genome sequence of Photorhabdus temperata subsp. thracensis 39-8(T), an entomopathogenic bacterium for the improved commercial bioinsecticide.</title>
        <authorList>
            <person name="Kwak Y."/>
            <person name="Shin J.H."/>
        </authorList>
    </citation>
    <scope>NUCLEOTIDE SEQUENCE [LARGE SCALE GENOMIC DNA]</scope>
    <source>
        <strain evidence="1 2">DSM 15199</strain>
    </source>
</reference>
<dbReference type="EMBL" id="CP011104">
    <property type="protein sequence ID" value="AKH62032.1"/>
    <property type="molecule type" value="Genomic_DNA"/>
</dbReference>
<dbReference type="PATRIC" id="fig|230089.6.peg.85"/>
<evidence type="ECO:0000313" key="1">
    <source>
        <dbReference type="EMBL" id="AKH62032.1"/>
    </source>
</evidence>
<reference evidence="2" key="2">
    <citation type="submission" date="2015-03" db="EMBL/GenBank/DDBJ databases">
        <title>Genome sequence of Azospirillum thiophilum strain DSM 21654T.</title>
        <authorList>
            <person name="Kwak Y."/>
            <person name="Shin J.-H."/>
        </authorList>
    </citation>
    <scope>NUCLEOTIDE SEQUENCE [LARGE SCALE GENOMIC DNA]</scope>
    <source>
        <strain evidence="2">DSM 15199</strain>
    </source>
</reference>